<dbReference type="PROSITE" id="PS50893">
    <property type="entry name" value="ABC_TRANSPORTER_2"/>
    <property type="match status" value="1"/>
</dbReference>
<dbReference type="SUPFAM" id="SSF52540">
    <property type="entry name" value="P-loop containing nucleoside triphosphate hydrolases"/>
    <property type="match status" value="1"/>
</dbReference>
<feature type="transmembrane region" description="Helical" evidence="9">
    <location>
        <begin position="455"/>
        <end position="474"/>
    </location>
</feature>
<dbReference type="EMBL" id="VXBJ01004816">
    <property type="protein sequence ID" value="NXN29010.1"/>
    <property type="molecule type" value="Genomic_DNA"/>
</dbReference>
<feature type="transmembrane region" description="Helical" evidence="9">
    <location>
        <begin position="368"/>
        <end position="388"/>
    </location>
</feature>
<evidence type="ECO:0000256" key="8">
    <source>
        <dbReference type="ARBA" id="ARBA00023136"/>
    </source>
</evidence>
<evidence type="ECO:0000256" key="1">
    <source>
        <dbReference type="ARBA" id="ARBA00004141"/>
    </source>
</evidence>
<dbReference type="OrthoDB" id="66620at2759"/>
<evidence type="ECO:0000256" key="9">
    <source>
        <dbReference type="SAM" id="Phobius"/>
    </source>
</evidence>
<dbReference type="FunFam" id="3.40.50.300:FF:000622">
    <property type="entry name" value="ATP-binding cassette sub-family G member 2"/>
    <property type="match status" value="1"/>
</dbReference>
<evidence type="ECO:0000256" key="7">
    <source>
        <dbReference type="ARBA" id="ARBA00022989"/>
    </source>
</evidence>
<feature type="transmembrane region" description="Helical" evidence="9">
    <location>
        <begin position="514"/>
        <end position="540"/>
    </location>
</feature>
<keyword evidence="3" id="KW-0813">Transport</keyword>
<sequence length="627" mass="69965">GSILTFHNVCYHVQLNTGFLCFRKTTHKEVLKNVNGIMKPGLNAILGPTGSGKSSLLDILAARKDPHGLSGDILINGVPQPANFKCTSGYVVQDDVVMGTLTVRENLKFSAALRLSKSVKEQEKNERVNQIINELGLGKVADSKVGTQFTRGVSGGERKRTNIGMELIMDPAILFLDEPTTGLDASTANAVVLLLKRMAKQGKTIIFSIHQPRYSIFRLFDNLTLLAAGRVLYHGPAQNAVEYFQSVGYQCEPYNNPADFFLDIINGDSTAVAMNKADETNTDFFLIFSAEEHTECDTTLAEKFAEKYSNSTYYQETKATLENIFLGNTNKKKAIFRQITYVNSFLHQLKWVSRRTFKNLIGNPQASIAQVCVSALVGLVVGAIFFGLKEDSAGLQNRVGAMFFLTTNQCFSSISAIELFIVEKKIFIHEYISGYYRTSVYFISKLMADLLPMRTLPSIIFTCIIYFMLGKYGLKPTVEAFFTMMFTLMMVSYAATSMALAIAAGQSVVAVANLLMTITFVFMIIFSGLLINLTSIMSWLSWLQYFSIPRYGMTVSAVDLSRYLKLTKFINVCVFIHRSCTGDEYLKKQGIDASSWGLWQNHLALACMTVIFLIIAYLKLHFMKKFS</sequence>
<reference evidence="11 12" key="1">
    <citation type="submission" date="2019-09" db="EMBL/GenBank/DDBJ databases">
        <title>Bird 10,000 Genomes (B10K) Project - Family phase.</title>
        <authorList>
            <person name="Zhang G."/>
        </authorList>
    </citation>
    <scope>NUCLEOTIDE SEQUENCE [LARGE SCALE GENOMIC DNA]</scope>
    <source>
        <strain evidence="11">B10K-DU-002-14</strain>
        <tissue evidence="11">Muscle</tissue>
    </source>
</reference>
<comment type="subcellular location">
    <subcellularLocation>
        <location evidence="1">Membrane</location>
        <topology evidence="1">Multi-pass membrane protein</topology>
    </subcellularLocation>
</comment>
<feature type="non-terminal residue" evidence="11">
    <location>
        <position position="627"/>
    </location>
</feature>
<dbReference type="GO" id="GO:0140359">
    <property type="term" value="F:ABC-type transporter activity"/>
    <property type="evidence" value="ECO:0007669"/>
    <property type="project" value="InterPro"/>
</dbReference>
<dbReference type="InterPro" id="IPR003593">
    <property type="entry name" value="AAA+_ATPase"/>
</dbReference>
<feature type="non-terminal residue" evidence="11">
    <location>
        <position position="1"/>
    </location>
</feature>
<name>A0A7L1HT91_9CHAR</name>
<accession>A0A7L1HT91</accession>
<evidence type="ECO:0000313" key="12">
    <source>
        <dbReference type="Proteomes" id="UP000586634"/>
    </source>
</evidence>
<dbReference type="Pfam" id="PF01061">
    <property type="entry name" value="ABC2_membrane"/>
    <property type="match status" value="1"/>
</dbReference>
<evidence type="ECO:0000256" key="3">
    <source>
        <dbReference type="ARBA" id="ARBA00022448"/>
    </source>
</evidence>
<dbReference type="GO" id="GO:0008514">
    <property type="term" value="F:organic anion transmembrane transporter activity"/>
    <property type="evidence" value="ECO:0007669"/>
    <property type="project" value="UniProtKB-ARBA"/>
</dbReference>
<dbReference type="InterPro" id="IPR003439">
    <property type="entry name" value="ABC_transporter-like_ATP-bd"/>
</dbReference>
<dbReference type="InterPro" id="IPR027417">
    <property type="entry name" value="P-loop_NTPase"/>
</dbReference>
<comment type="caution">
    <text evidence="11">The sequence shown here is derived from an EMBL/GenBank/DDBJ whole genome shotgun (WGS) entry which is preliminary data.</text>
</comment>
<dbReference type="CDD" id="cd03213">
    <property type="entry name" value="ABCG_EPDR"/>
    <property type="match status" value="1"/>
</dbReference>
<protein>
    <submittedName>
        <fullName evidence="11">ABCG2 protein</fullName>
    </submittedName>
</protein>
<evidence type="ECO:0000256" key="5">
    <source>
        <dbReference type="ARBA" id="ARBA00022741"/>
    </source>
</evidence>
<evidence type="ECO:0000259" key="10">
    <source>
        <dbReference type="PROSITE" id="PS50893"/>
    </source>
</evidence>
<dbReference type="Pfam" id="PF00005">
    <property type="entry name" value="ABC_tran"/>
    <property type="match status" value="1"/>
</dbReference>
<feature type="domain" description="ABC transporter" evidence="10">
    <location>
        <begin position="4"/>
        <end position="253"/>
    </location>
</feature>
<keyword evidence="12" id="KW-1185">Reference proteome</keyword>
<feature type="transmembrane region" description="Helical" evidence="9">
    <location>
        <begin position="480"/>
        <end position="502"/>
    </location>
</feature>
<dbReference type="InterPro" id="IPR013525">
    <property type="entry name" value="ABC2_TM"/>
</dbReference>
<dbReference type="GO" id="GO:0015562">
    <property type="term" value="F:efflux transmembrane transporter activity"/>
    <property type="evidence" value="ECO:0007669"/>
    <property type="project" value="UniProtKB-ARBA"/>
</dbReference>
<dbReference type="SMART" id="SM00382">
    <property type="entry name" value="AAA"/>
    <property type="match status" value="1"/>
</dbReference>
<keyword evidence="7 9" id="KW-1133">Transmembrane helix</keyword>
<proteinExistence type="inferred from homology"/>
<feature type="transmembrane region" description="Helical" evidence="9">
    <location>
        <begin position="602"/>
        <end position="620"/>
    </location>
</feature>
<dbReference type="AlphaFoldDB" id="A0A7L1HT91"/>
<evidence type="ECO:0000256" key="6">
    <source>
        <dbReference type="ARBA" id="ARBA00022840"/>
    </source>
</evidence>
<dbReference type="Proteomes" id="UP000586634">
    <property type="component" value="Unassembled WGS sequence"/>
</dbReference>
<dbReference type="Gene3D" id="3.40.50.300">
    <property type="entry name" value="P-loop containing nucleotide triphosphate hydrolases"/>
    <property type="match status" value="1"/>
</dbReference>
<dbReference type="GO" id="GO:0016324">
    <property type="term" value="C:apical plasma membrane"/>
    <property type="evidence" value="ECO:0007669"/>
    <property type="project" value="UniProtKB-ARBA"/>
</dbReference>
<keyword evidence="5" id="KW-0547">Nucleotide-binding</keyword>
<dbReference type="PANTHER" id="PTHR19241">
    <property type="entry name" value="ATP-BINDING CASSETTE TRANSPORTER"/>
    <property type="match status" value="1"/>
</dbReference>
<evidence type="ECO:0000313" key="11">
    <source>
        <dbReference type="EMBL" id="NXN29010.1"/>
    </source>
</evidence>
<keyword evidence="6" id="KW-0067">ATP-binding</keyword>
<evidence type="ECO:0000256" key="4">
    <source>
        <dbReference type="ARBA" id="ARBA00022692"/>
    </source>
</evidence>
<organism evidence="11 12">
    <name type="scientific">Nycticryphes semicollaris</name>
    <dbReference type="NCBI Taxonomy" id="227226"/>
    <lineage>
        <taxon>Eukaryota</taxon>
        <taxon>Metazoa</taxon>
        <taxon>Chordata</taxon>
        <taxon>Craniata</taxon>
        <taxon>Vertebrata</taxon>
        <taxon>Euteleostomi</taxon>
        <taxon>Archelosauria</taxon>
        <taxon>Archosauria</taxon>
        <taxon>Dinosauria</taxon>
        <taxon>Saurischia</taxon>
        <taxon>Theropoda</taxon>
        <taxon>Coelurosauria</taxon>
        <taxon>Aves</taxon>
        <taxon>Neognathae</taxon>
        <taxon>Neoaves</taxon>
        <taxon>Charadriiformes</taxon>
        <taxon>Rostratulidae</taxon>
        <taxon>Nycticryphes</taxon>
    </lineage>
</organism>
<keyword evidence="4 9" id="KW-0812">Transmembrane</keyword>
<gene>
    <name evidence="11" type="primary">Abcg2_1</name>
    <name evidence="11" type="ORF">NYCSEM_R02335</name>
</gene>
<dbReference type="GO" id="GO:0005524">
    <property type="term" value="F:ATP binding"/>
    <property type="evidence" value="ECO:0007669"/>
    <property type="project" value="UniProtKB-KW"/>
</dbReference>
<evidence type="ECO:0000256" key="2">
    <source>
        <dbReference type="ARBA" id="ARBA00005814"/>
    </source>
</evidence>
<comment type="similarity">
    <text evidence="2">Belongs to the ABC transporter superfamily. ABCG family. Eye pigment precursor importer (TC 3.A.1.204) subfamily.</text>
</comment>
<keyword evidence="8 9" id="KW-0472">Membrane</keyword>
<dbReference type="GO" id="GO:0016887">
    <property type="term" value="F:ATP hydrolysis activity"/>
    <property type="evidence" value="ECO:0007669"/>
    <property type="project" value="InterPro"/>
</dbReference>